<evidence type="ECO:0000256" key="2">
    <source>
        <dbReference type="ARBA" id="ARBA00022448"/>
    </source>
</evidence>
<keyword evidence="6 7" id="KW-0472">Membrane</keyword>
<keyword evidence="2 7" id="KW-0813">Transport</keyword>
<keyword evidence="4 7" id="KW-0812">Transmembrane</keyword>
<feature type="transmembrane region" description="Helical" evidence="7">
    <location>
        <begin position="29"/>
        <end position="47"/>
    </location>
</feature>
<dbReference type="InterPro" id="IPR051393">
    <property type="entry name" value="ABC_transporter_permease"/>
</dbReference>
<feature type="transmembrane region" description="Helical" evidence="7">
    <location>
        <begin position="234"/>
        <end position="257"/>
    </location>
</feature>
<keyword evidence="3" id="KW-1003">Cell membrane</keyword>
<evidence type="ECO:0000313" key="9">
    <source>
        <dbReference type="EMBL" id="KGM35644.1"/>
    </source>
</evidence>
<feature type="transmembrane region" description="Helical" evidence="7">
    <location>
        <begin position="176"/>
        <end position="196"/>
    </location>
</feature>
<dbReference type="CDD" id="cd06261">
    <property type="entry name" value="TM_PBP2"/>
    <property type="match status" value="1"/>
</dbReference>
<dbReference type="SUPFAM" id="SSF161098">
    <property type="entry name" value="MetI-like"/>
    <property type="match status" value="1"/>
</dbReference>
<comment type="similarity">
    <text evidence="7">Belongs to the binding-protein-dependent transport system permease family.</text>
</comment>
<comment type="subcellular location">
    <subcellularLocation>
        <location evidence="1 7">Cell membrane</location>
        <topology evidence="1 7">Multi-pass membrane protein</topology>
    </subcellularLocation>
</comment>
<sequence>MSTASRVAIPRTAAGTAKPRRLSARHREWIAGYLFVLPDALGLLVFVGGPMLLSLSLGFFGVTGFGGYRFVGLANYRRMLADPLFLESLKVTLLYVVLLVPSLYITGLGLALLVHRRSRFSGLFRTLFFLPHMVSLVVVGLIWQVLLIDKIGVVSRVSAALGLGGLSWLGDPSLALYAIVGVSVWFLMGYYMLIFLSGLQDIPREYLDAARIDGAGPVASFRHIILPLLRPTSFFVLLVSTVTAVAGAQTFDLVYVMTKGGPANSTSLAIYYIYEQAFQFGEYGYAAAMASVLVIILLAFTVLLFRVTRGGRFDYD</sequence>
<keyword evidence="5 7" id="KW-1133">Transmembrane helix</keyword>
<reference evidence="9 10" key="1">
    <citation type="submission" date="2014-01" db="EMBL/GenBank/DDBJ databases">
        <title>Genome sequence determination for a cystic fibrosis isolate, Inquilinus limosus.</title>
        <authorList>
            <person name="Pino M."/>
            <person name="Di Conza J."/>
            <person name="Gutkind G."/>
        </authorList>
    </citation>
    <scope>NUCLEOTIDE SEQUENCE [LARGE SCALE GENOMIC DNA]</scope>
    <source>
        <strain evidence="9 10">MP06</strain>
    </source>
</reference>
<dbReference type="PANTHER" id="PTHR30193">
    <property type="entry name" value="ABC TRANSPORTER PERMEASE PROTEIN"/>
    <property type="match status" value="1"/>
</dbReference>
<feature type="transmembrane region" description="Helical" evidence="7">
    <location>
        <begin position="126"/>
        <end position="146"/>
    </location>
</feature>
<dbReference type="OrthoDB" id="9773727at2"/>
<evidence type="ECO:0000256" key="1">
    <source>
        <dbReference type="ARBA" id="ARBA00004651"/>
    </source>
</evidence>
<dbReference type="GO" id="GO:0055085">
    <property type="term" value="P:transmembrane transport"/>
    <property type="evidence" value="ECO:0007669"/>
    <property type="project" value="InterPro"/>
</dbReference>
<dbReference type="InterPro" id="IPR035906">
    <property type="entry name" value="MetI-like_sf"/>
</dbReference>
<gene>
    <name evidence="9" type="ORF">P409_03370</name>
</gene>
<evidence type="ECO:0000256" key="4">
    <source>
        <dbReference type="ARBA" id="ARBA00022692"/>
    </source>
</evidence>
<dbReference type="PANTHER" id="PTHR30193:SF37">
    <property type="entry name" value="INNER MEMBRANE ABC TRANSPORTER PERMEASE PROTEIN YCJO"/>
    <property type="match status" value="1"/>
</dbReference>
<dbReference type="RefSeq" id="WP_034831693.1">
    <property type="nucleotide sequence ID" value="NZ_JANX01000018.1"/>
</dbReference>
<accession>A0A0A0DC00</accession>
<protein>
    <submittedName>
        <fullName evidence="9">Sugar ABC transporter permease</fullName>
    </submittedName>
</protein>
<feature type="domain" description="ABC transmembrane type-1" evidence="8">
    <location>
        <begin position="89"/>
        <end position="304"/>
    </location>
</feature>
<organism evidence="9 10">
    <name type="scientific">Inquilinus limosus MP06</name>
    <dbReference type="NCBI Taxonomy" id="1398085"/>
    <lineage>
        <taxon>Bacteria</taxon>
        <taxon>Pseudomonadati</taxon>
        <taxon>Pseudomonadota</taxon>
        <taxon>Alphaproteobacteria</taxon>
        <taxon>Rhodospirillales</taxon>
        <taxon>Rhodospirillaceae</taxon>
        <taxon>Inquilinus</taxon>
    </lineage>
</organism>
<evidence type="ECO:0000256" key="3">
    <source>
        <dbReference type="ARBA" id="ARBA00022475"/>
    </source>
</evidence>
<dbReference type="PROSITE" id="PS50928">
    <property type="entry name" value="ABC_TM1"/>
    <property type="match status" value="1"/>
</dbReference>
<evidence type="ECO:0000256" key="6">
    <source>
        <dbReference type="ARBA" id="ARBA00023136"/>
    </source>
</evidence>
<dbReference type="GO" id="GO:0005886">
    <property type="term" value="C:plasma membrane"/>
    <property type="evidence" value="ECO:0007669"/>
    <property type="project" value="UniProtKB-SubCell"/>
</dbReference>
<evidence type="ECO:0000256" key="7">
    <source>
        <dbReference type="RuleBase" id="RU363032"/>
    </source>
</evidence>
<dbReference type="Proteomes" id="UP000029995">
    <property type="component" value="Unassembled WGS sequence"/>
</dbReference>
<dbReference type="Gene3D" id="1.10.3720.10">
    <property type="entry name" value="MetI-like"/>
    <property type="match status" value="1"/>
</dbReference>
<feature type="transmembrane region" description="Helical" evidence="7">
    <location>
        <begin position="283"/>
        <end position="305"/>
    </location>
</feature>
<evidence type="ECO:0000313" key="10">
    <source>
        <dbReference type="Proteomes" id="UP000029995"/>
    </source>
</evidence>
<proteinExistence type="inferred from homology"/>
<evidence type="ECO:0000259" key="8">
    <source>
        <dbReference type="PROSITE" id="PS50928"/>
    </source>
</evidence>
<feature type="transmembrane region" description="Helical" evidence="7">
    <location>
        <begin position="92"/>
        <end position="114"/>
    </location>
</feature>
<dbReference type="Pfam" id="PF00528">
    <property type="entry name" value="BPD_transp_1"/>
    <property type="match status" value="1"/>
</dbReference>
<dbReference type="InterPro" id="IPR000515">
    <property type="entry name" value="MetI-like"/>
</dbReference>
<comment type="caution">
    <text evidence="9">The sequence shown here is derived from an EMBL/GenBank/DDBJ whole genome shotgun (WGS) entry which is preliminary data.</text>
</comment>
<dbReference type="EMBL" id="JANX01000018">
    <property type="protein sequence ID" value="KGM35644.1"/>
    <property type="molecule type" value="Genomic_DNA"/>
</dbReference>
<dbReference type="AlphaFoldDB" id="A0A0A0DC00"/>
<name>A0A0A0DC00_9PROT</name>
<evidence type="ECO:0000256" key="5">
    <source>
        <dbReference type="ARBA" id="ARBA00022989"/>
    </source>
</evidence>